<reference evidence="10 11" key="2">
    <citation type="journal article" date="2010" name="Stand. Genomic Sci.">
        <title>Complete genome sequence of Desulfohalobium retbaense type strain (HR(100)).</title>
        <authorList>
            <person name="Spring S."/>
            <person name="Nolan M."/>
            <person name="Lapidus A."/>
            <person name="Glavina Del Rio T."/>
            <person name="Copeland A."/>
            <person name="Tice H."/>
            <person name="Cheng J.F."/>
            <person name="Lucas S."/>
            <person name="Land M."/>
            <person name="Chen F."/>
            <person name="Bruce D."/>
            <person name="Goodwin L."/>
            <person name="Pitluck S."/>
            <person name="Ivanova N."/>
            <person name="Mavromatis K."/>
            <person name="Mikhailova N."/>
            <person name="Pati A."/>
            <person name="Chen A."/>
            <person name="Palaniappan K."/>
            <person name="Hauser L."/>
            <person name="Chang Y.J."/>
            <person name="Jeffries C.D."/>
            <person name="Munk C."/>
            <person name="Kiss H."/>
            <person name="Chain P."/>
            <person name="Han C."/>
            <person name="Brettin T."/>
            <person name="Detter J.C."/>
            <person name="Schuler E."/>
            <person name="Goker M."/>
            <person name="Rohde M."/>
            <person name="Bristow J."/>
            <person name="Eisen J.A."/>
            <person name="Markowitz V."/>
            <person name="Hugenholtz P."/>
            <person name="Kyrpides N.C."/>
            <person name="Klenk H.P."/>
        </authorList>
    </citation>
    <scope>NUCLEOTIDE SEQUENCE [LARGE SCALE GENOMIC DNA]</scope>
    <source>
        <strain evidence="11">ATCC 49802 / DSM 20745 / S 6022</strain>
    </source>
</reference>
<feature type="DNA-binding region" description="OmpR/PhoB-type" evidence="7">
    <location>
        <begin position="129"/>
        <end position="228"/>
    </location>
</feature>
<accession>D1C8D7</accession>
<dbReference type="SMART" id="SM00862">
    <property type="entry name" value="Trans_reg_C"/>
    <property type="match status" value="1"/>
</dbReference>
<keyword evidence="5" id="KW-0804">Transcription</keyword>
<evidence type="ECO:0000256" key="7">
    <source>
        <dbReference type="PROSITE-ProRule" id="PRU01091"/>
    </source>
</evidence>
<dbReference type="EMBL" id="CP001824">
    <property type="protein sequence ID" value="ACZ40080.1"/>
    <property type="molecule type" value="Genomic_DNA"/>
</dbReference>
<dbReference type="STRING" id="479434.Sthe_2666"/>
<dbReference type="Pfam" id="PF00072">
    <property type="entry name" value="Response_reg"/>
    <property type="match status" value="1"/>
</dbReference>
<dbReference type="PROSITE" id="PS51755">
    <property type="entry name" value="OMPR_PHOB"/>
    <property type="match status" value="1"/>
</dbReference>
<dbReference type="GO" id="GO:0000156">
    <property type="term" value="F:phosphorelay response regulator activity"/>
    <property type="evidence" value="ECO:0007669"/>
    <property type="project" value="TreeGrafter"/>
</dbReference>
<dbReference type="KEGG" id="sti:Sthe_2666"/>
<protein>
    <submittedName>
        <fullName evidence="10">Two component transcriptional regulator, winged helix family</fullName>
    </submittedName>
</protein>
<dbReference type="PROSITE" id="PS50110">
    <property type="entry name" value="RESPONSE_REGULATORY"/>
    <property type="match status" value="1"/>
</dbReference>
<dbReference type="FunFam" id="3.40.50.2300:FF:000001">
    <property type="entry name" value="DNA-binding response regulator PhoB"/>
    <property type="match status" value="1"/>
</dbReference>
<dbReference type="InterPro" id="IPR036388">
    <property type="entry name" value="WH-like_DNA-bd_sf"/>
</dbReference>
<dbReference type="GO" id="GO:0032993">
    <property type="term" value="C:protein-DNA complex"/>
    <property type="evidence" value="ECO:0007669"/>
    <property type="project" value="TreeGrafter"/>
</dbReference>
<dbReference type="Proteomes" id="UP000002027">
    <property type="component" value="Chromosome 2"/>
</dbReference>
<dbReference type="Pfam" id="PF00486">
    <property type="entry name" value="Trans_reg_C"/>
    <property type="match status" value="1"/>
</dbReference>
<evidence type="ECO:0000313" key="10">
    <source>
        <dbReference type="EMBL" id="ACZ40080.1"/>
    </source>
</evidence>
<dbReference type="HOGENOM" id="CLU_000445_30_4_0"/>
<dbReference type="InterPro" id="IPR011006">
    <property type="entry name" value="CheY-like_superfamily"/>
</dbReference>
<keyword evidence="3" id="KW-0805">Transcription regulation</keyword>
<evidence type="ECO:0000256" key="4">
    <source>
        <dbReference type="ARBA" id="ARBA00023125"/>
    </source>
</evidence>
<sequence>MRKDLVLVADDDAPILRLVRTKLQADGYSVVTAMNGREAVEIFERERPDIVILDLMMPVMDGFEAMQRIRQMSNAPVIMLTARSGQADKIRGLDLGADDYVTKPFSPDELSARVAAVLRRAKGTAAPATQVLKYDRVTIDLNNRQVTVDGKEVRLSRTEWELLYQLASNAGRVMLHSELLSRIWGPEFRDETYYLRTWVSRLRAKLEDDRENPRLITTFPGMGYRLESPSEEG</sequence>
<dbReference type="GO" id="GO:0000976">
    <property type="term" value="F:transcription cis-regulatory region binding"/>
    <property type="evidence" value="ECO:0007669"/>
    <property type="project" value="TreeGrafter"/>
</dbReference>
<dbReference type="InterPro" id="IPR039420">
    <property type="entry name" value="WalR-like"/>
</dbReference>
<evidence type="ECO:0000256" key="2">
    <source>
        <dbReference type="ARBA" id="ARBA00023012"/>
    </source>
</evidence>
<name>D1C8D7_SPHTD</name>
<dbReference type="OrthoDB" id="9790454at2"/>
<dbReference type="InterPro" id="IPR001867">
    <property type="entry name" value="OmpR/PhoB-type_DNA-bd"/>
</dbReference>
<keyword evidence="11" id="KW-1185">Reference proteome</keyword>
<proteinExistence type="predicted"/>
<dbReference type="GO" id="GO:0006355">
    <property type="term" value="P:regulation of DNA-templated transcription"/>
    <property type="evidence" value="ECO:0007669"/>
    <property type="project" value="InterPro"/>
</dbReference>
<evidence type="ECO:0000256" key="3">
    <source>
        <dbReference type="ARBA" id="ARBA00023015"/>
    </source>
</evidence>
<reference evidence="11" key="1">
    <citation type="submission" date="2009-11" db="EMBL/GenBank/DDBJ databases">
        <title>The complete chromosome 2 of Sphaerobacter thermophilus DSM 20745.</title>
        <authorList>
            <person name="Lucas S."/>
            <person name="Copeland A."/>
            <person name="Lapidus A."/>
            <person name="Glavina del Rio T."/>
            <person name="Dalin E."/>
            <person name="Tice H."/>
            <person name="Bruce D."/>
            <person name="Goodwin L."/>
            <person name="Pitluck S."/>
            <person name="Kyrpides N."/>
            <person name="Mavromatis K."/>
            <person name="Ivanova N."/>
            <person name="Mikhailova N."/>
            <person name="LaButti K.M."/>
            <person name="Clum A."/>
            <person name="Sun H.I."/>
            <person name="Brettin T."/>
            <person name="Detter J.C."/>
            <person name="Han C."/>
            <person name="Larimer F."/>
            <person name="Land M."/>
            <person name="Hauser L."/>
            <person name="Markowitz V."/>
            <person name="Cheng J.F."/>
            <person name="Hugenholtz P."/>
            <person name="Woyke T."/>
            <person name="Wu D."/>
            <person name="Steenblock K."/>
            <person name="Schneider S."/>
            <person name="Pukall R."/>
            <person name="Goeker M."/>
            <person name="Klenk H.P."/>
            <person name="Eisen J.A."/>
        </authorList>
    </citation>
    <scope>NUCLEOTIDE SEQUENCE [LARGE SCALE GENOMIC DNA]</scope>
    <source>
        <strain evidence="11">ATCC 49802 / DSM 20745 / S 6022</strain>
    </source>
</reference>
<dbReference type="Gene3D" id="3.40.50.2300">
    <property type="match status" value="1"/>
</dbReference>
<dbReference type="Gene3D" id="6.10.250.690">
    <property type="match status" value="1"/>
</dbReference>
<feature type="domain" description="OmpR/PhoB-type" evidence="9">
    <location>
        <begin position="129"/>
        <end position="228"/>
    </location>
</feature>
<feature type="modified residue" description="4-aspartylphosphate" evidence="6">
    <location>
        <position position="54"/>
    </location>
</feature>
<evidence type="ECO:0000256" key="1">
    <source>
        <dbReference type="ARBA" id="ARBA00022553"/>
    </source>
</evidence>
<keyword evidence="4 7" id="KW-0238">DNA-binding</keyword>
<dbReference type="InParanoid" id="D1C8D7"/>
<dbReference type="GO" id="GO:0005829">
    <property type="term" value="C:cytosol"/>
    <property type="evidence" value="ECO:0007669"/>
    <property type="project" value="TreeGrafter"/>
</dbReference>
<evidence type="ECO:0000256" key="6">
    <source>
        <dbReference type="PROSITE-ProRule" id="PRU00169"/>
    </source>
</evidence>
<dbReference type="CDD" id="cd00383">
    <property type="entry name" value="trans_reg_C"/>
    <property type="match status" value="1"/>
</dbReference>
<dbReference type="SMART" id="SM00448">
    <property type="entry name" value="REC"/>
    <property type="match status" value="1"/>
</dbReference>
<keyword evidence="1 6" id="KW-0597">Phosphoprotein</keyword>
<dbReference type="SUPFAM" id="SSF52172">
    <property type="entry name" value="CheY-like"/>
    <property type="match status" value="1"/>
</dbReference>
<dbReference type="InterPro" id="IPR001789">
    <property type="entry name" value="Sig_transdc_resp-reg_receiver"/>
</dbReference>
<dbReference type="PANTHER" id="PTHR48111">
    <property type="entry name" value="REGULATOR OF RPOS"/>
    <property type="match status" value="1"/>
</dbReference>
<dbReference type="eggNOG" id="COG0745">
    <property type="taxonomic scope" value="Bacteria"/>
</dbReference>
<organism evidence="10 11">
    <name type="scientific">Sphaerobacter thermophilus (strain ATCC 49802 / DSM 20745 / KCCM 41009 / NCIMB 13125 / S 6022)</name>
    <dbReference type="NCBI Taxonomy" id="479434"/>
    <lineage>
        <taxon>Bacteria</taxon>
        <taxon>Pseudomonadati</taxon>
        <taxon>Thermomicrobiota</taxon>
        <taxon>Thermomicrobia</taxon>
        <taxon>Sphaerobacterales</taxon>
        <taxon>Sphaerobacterineae</taxon>
        <taxon>Sphaerobacteraceae</taxon>
        <taxon>Sphaerobacter</taxon>
    </lineage>
</organism>
<keyword evidence="2" id="KW-0902">Two-component regulatory system</keyword>
<dbReference type="PANTHER" id="PTHR48111:SF50">
    <property type="entry name" value="KDP OPERON TRANSCRIPTIONAL REGULATORY PROTEIN KDPE"/>
    <property type="match status" value="1"/>
</dbReference>
<dbReference type="RefSeq" id="WP_012873118.1">
    <property type="nucleotide sequence ID" value="NC_013524.1"/>
</dbReference>
<evidence type="ECO:0000256" key="5">
    <source>
        <dbReference type="ARBA" id="ARBA00023163"/>
    </source>
</evidence>
<dbReference type="AlphaFoldDB" id="D1C8D7"/>
<feature type="domain" description="Response regulatory" evidence="8">
    <location>
        <begin position="5"/>
        <end position="118"/>
    </location>
</feature>
<gene>
    <name evidence="10" type="ordered locus">Sthe_2666</name>
</gene>
<dbReference type="Gene3D" id="1.10.10.10">
    <property type="entry name" value="Winged helix-like DNA-binding domain superfamily/Winged helix DNA-binding domain"/>
    <property type="match status" value="1"/>
</dbReference>
<evidence type="ECO:0000259" key="9">
    <source>
        <dbReference type="PROSITE" id="PS51755"/>
    </source>
</evidence>
<evidence type="ECO:0000259" key="8">
    <source>
        <dbReference type="PROSITE" id="PS50110"/>
    </source>
</evidence>
<evidence type="ECO:0000313" key="11">
    <source>
        <dbReference type="Proteomes" id="UP000002027"/>
    </source>
</evidence>